<name>A0A143BHB3_9BACT</name>
<reference evidence="1 2" key="1">
    <citation type="journal article" date="2014" name="Proc. Natl. Acad. Sci. U.S.A.">
        <title>Functional type 2 photosynthetic reaction centers found in the rare bacterial phylum Gemmatimonadetes.</title>
        <authorList>
            <person name="Zeng Y."/>
            <person name="Feng F."/>
            <person name="Medova H."/>
            <person name="Dean J."/>
            <person name="Koblizek M."/>
        </authorList>
    </citation>
    <scope>NUCLEOTIDE SEQUENCE [LARGE SCALE GENOMIC DNA]</scope>
    <source>
        <strain evidence="1 2">AP64</strain>
    </source>
</reference>
<gene>
    <name evidence="1" type="ORF">GEMMAAP_01315</name>
</gene>
<accession>A0A143BHB3</accession>
<reference evidence="1 2" key="2">
    <citation type="journal article" date="2016" name="Environ. Microbiol. Rep.">
        <title>Metagenomic evidence for the presence of phototrophic Gemmatimonadetes bacteria in diverse environments.</title>
        <authorList>
            <person name="Zeng Y."/>
            <person name="Baumbach J."/>
            <person name="Barbosa E.G."/>
            <person name="Azevedo V."/>
            <person name="Zhang C."/>
            <person name="Koblizek M."/>
        </authorList>
    </citation>
    <scope>NUCLEOTIDE SEQUENCE [LARGE SCALE GENOMIC DNA]</scope>
    <source>
        <strain evidence="1 2">AP64</strain>
    </source>
</reference>
<evidence type="ECO:0000313" key="2">
    <source>
        <dbReference type="Proteomes" id="UP000076404"/>
    </source>
</evidence>
<protein>
    <recommendedName>
        <fullName evidence="3">DUF3568 family protein</fullName>
    </recommendedName>
</protein>
<evidence type="ECO:0000313" key="1">
    <source>
        <dbReference type="EMBL" id="AMW03850.1"/>
    </source>
</evidence>
<dbReference type="EMBL" id="CP011454">
    <property type="protein sequence ID" value="AMW03850.1"/>
    <property type="molecule type" value="Genomic_DNA"/>
</dbReference>
<keyword evidence="2" id="KW-1185">Reference proteome</keyword>
<dbReference type="Proteomes" id="UP000076404">
    <property type="component" value="Chromosome"/>
</dbReference>
<dbReference type="AlphaFoldDB" id="A0A143BHB3"/>
<dbReference type="InterPro" id="IPR021952">
    <property type="entry name" value="Flpp3-like"/>
</dbReference>
<dbReference type="Pfam" id="PF12092">
    <property type="entry name" value="DUF3568"/>
    <property type="match status" value="1"/>
</dbReference>
<organism evidence="1 2">
    <name type="scientific">Gemmatimonas phototrophica</name>
    <dbReference type="NCBI Taxonomy" id="1379270"/>
    <lineage>
        <taxon>Bacteria</taxon>
        <taxon>Pseudomonadati</taxon>
        <taxon>Gemmatimonadota</taxon>
        <taxon>Gemmatimonadia</taxon>
        <taxon>Gemmatimonadales</taxon>
        <taxon>Gemmatimonadaceae</taxon>
        <taxon>Gemmatimonas</taxon>
    </lineage>
</organism>
<sequence length="142" mass="15214">MTITRPFIPLIMTRSIRLWATALLAVTTMTSSGCFLLAAGAGAGAAVAYTNRGATANIEGGVNGVFDRAVRTFGIMSITETGRSTEDSGNTRRLVGKMGEHEVTVEIQRQSDNVSTVEVTAKKNVVDYDKEIATRVLETMVK</sequence>
<dbReference type="PROSITE" id="PS51257">
    <property type="entry name" value="PROKAR_LIPOPROTEIN"/>
    <property type="match status" value="1"/>
</dbReference>
<proteinExistence type="predicted"/>
<evidence type="ECO:0008006" key="3">
    <source>
        <dbReference type="Google" id="ProtNLM"/>
    </source>
</evidence>
<dbReference type="KEGG" id="gph:GEMMAAP_01315"/>
<dbReference type="eggNOG" id="ENOG50328U5">
    <property type="taxonomic scope" value="Bacteria"/>
</dbReference>